<dbReference type="SUPFAM" id="SSF52833">
    <property type="entry name" value="Thioredoxin-like"/>
    <property type="match status" value="1"/>
</dbReference>
<name>A0A059F0D9_9MICR</name>
<reference evidence="2 3" key="2">
    <citation type="submission" date="2014-03" db="EMBL/GenBank/DDBJ databases">
        <title>The Genome Sequence of Anncaliia algerae insect isolate PRA339.</title>
        <authorList>
            <consortium name="The Broad Institute Genome Sequencing Platform"/>
            <consortium name="The Broad Institute Genome Sequencing Center for Infectious Disease"/>
            <person name="Cuomo C."/>
            <person name="Becnel J."/>
            <person name="Sanscrainte N."/>
            <person name="Walker B."/>
            <person name="Young S.K."/>
            <person name="Zeng Q."/>
            <person name="Gargeya S."/>
            <person name="Fitzgerald M."/>
            <person name="Haas B."/>
            <person name="Abouelleil A."/>
            <person name="Alvarado L."/>
            <person name="Arachchi H.M."/>
            <person name="Berlin A.M."/>
            <person name="Chapman S.B."/>
            <person name="Dewar J."/>
            <person name="Goldberg J."/>
            <person name="Griggs A."/>
            <person name="Gujja S."/>
            <person name="Hansen M."/>
            <person name="Howarth C."/>
            <person name="Imamovic A."/>
            <person name="Larimer J."/>
            <person name="McCowan C."/>
            <person name="Murphy C."/>
            <person name="Neiman D."/>
            <person name="Pearson M."/>
            <person name="Priest M."/>
            <person name="Roberts A."/>
            <person name="Saif S."/>
            <person name="Shea T."/>
            <person name="Sisk P."/>
            <person name="Sykes S."/>
            <person name="Wortman J."/>
            <person name="Nusbaum C."/>
            <person name="Birren B."/>
        </authorList>
    </citation>
    <scope>NUCLEOTIDE SEQUENCE [LARGE SCALE GENOMIC DNA]</scope>
    <source>
        <strain evidence="2 3">PRA339</strain>
    </source>
</reference>
<protein>
    <recommendedName>
        <fullName evidence="1">Glutaredoxin domain-containing protein</fullName>
    </recommendedName>
</protein>
<dbReference type="GO" id="GO:0016491">
    <property type="term" value="F:oxidoreductase activity"/>
    <property type="evidence" value="ECO:0007669"/>
    <property type="project" value="UniProtKB-ARBA"/>
</dbReference>
<sequence length="109" mass="12741">MLYIFYFSKLLCEMTVDTFNKLVEENDLVMITSPTCSNCRKAKAKLEYNQIPYANVDIKDNPKIYAYISKERKINYVPVLFYKQEFLDNFAKLNEKIYMQDPANPATGG</sequence>
<dbReference type="CDD" id="cd02976">
    <property type="entry name" value="NrdH"/>
    <property type="match status" value="1"/>
</dbReference>
<dbReference type="HOGENOM" id="CLU_2183298_0_0_1"/>
<proteinExistence type="predicted"/>
<dbReference type="InterPro" id="IPR036249">
    <property type="entry name" value="Thioredoxin-like_sf"/>
</dbReference>
<keyword evidence="3" id="KW-1185">Reference proteome</keyword>
<dbReference type="VEuPathDB" id="MicrosporidiaDB:H312_02033"/>
<dbReference type="EMBL" id="KK365174">
    <property type="protein sequence ID" value="KCZ80547.1"/>
    <property type="molecule type" value="Genomic_DNA"/>
</dbReference>
<accession>A0A059F0D9</accession>
<dbReference type="InterPro" id="IPR002109">
    <property type="entry name" value="Glutaredoxin"/>
</dbReference>
<feature type="domain" description="Glutaredoxin" evidence="1">
    <location>
        <begin position="29"/>
        <end position="86"/>
    </location>
</feature>
<dbReference type="Gene3D" id="3.40.30.10">
    <property type="entry name" value="Glutaredoxin"/>
    <property type="match status" value="1"/>
</dbReference>
<dbReference type="PROSITE" id="PS51354">
    <property type="entry name" value="GLUTAREDOXIN_2"/>
    <property type="match status" value="1"/>
</dbReference>
<organism evidence="2 3">
    <name type="scientific">Anncaliia algerae PRA339</name>
    <dbReference type="NCBI Taxonomy" id="1288291"/>
    <lineage>
        <taxon>Eukaryota</taxon>
        <taxon>Fungi</taxon>
        <taxon>Fungi incertae sedis</taxon>
        <taxon>Microsporidia</taxon>
        <taxon>Tubulinosematoidea</taxon>
        <taxon>Tubulinosematidae</taxon>
        <taxon>Anncaliia</taxon>
    </lineage>
</organism>
<reference evidence="3" key="1">
    <citation type="submission" date="2013-02" db="EMBL/GenBank/DDBJ databases">
        <authorList>
            <consortium name="The Broad Institute Genome Sequencing Platform"/>
            <person name="Cuomo C."/>
            <person name="Becnel J."/>
            <person name="Sanscrainte N."/>
            <person name="Walker B."/>
            <person name="Young S.K."/>
            <person name="Zeng Q."/>
            <person name="Gargeya S."/>
            <person name="Fitzgerald M."/>
            <person name="Haas B."/>
            <person name="Abouelleil A."/>
            <person name="Alvarado L."/>
            <person name="Arachchi H.M."/>
            <person name="Berlin A.M."/>
            <person name="Chapman S.B."/>
            <person name="Dewar J."/>
            <person name="Goldberg J."/>
            <person name="Griggs A."/>
            <person name="Gujja S."/>
            <person name="Hansen M."/>
            <person name="Howarth C."/>
            <person name="Imamovic A."/>
            <person name="Larimer J."/>
            <person name="McCowan C."/>
            <person name="Murphy C."/>
            <person name="Neiman D."/>
            <person name="Pearson M."/>
            <person name="Priest M."/>
            <person name="Roberts A."/>
            <person name="Saif S."/>
            <person name="Shea T."/>
            <person name="Sisk P."/>
            <person name="Sykes S."/>
            <person name="Wortman J."/>
            <person name="Nusbaum C."/>
            <person name="Birren B."/>
        </authorList>
    </citation>
    <scope>NUCLEOTIDE SEQUENCE [LARGE SCALE GENOMIC DNA]</scope>
    <source>
        <strain evidence="3">PRA339</strain>
    </source>
</reference>
<dbReference type="AlphaFoldDB" id="A0A059F0D9"/>
<gene>
    <name evidence="2" type="ORF">H312_02033</name>
</gene>
<evidence type="ECO:0000313" key="3">
    <source>
        <dbReference type="Proteomes" id="UP000030655"/>
    </source>
</evidence>
<dbReference type="Proteomes" id="UP000030655">
    <property type="component" value="Unassembled WGS sequence"/>
</dbReference>
<dbReference type="OrthoDB" id="10271389at2759"/>
<evidence type="ECO:0000313" key="2">
    <source>
        <dbReference type="EMBL" id="KCZ80547.1"/>
    </source>
</evidence>
<evidence type="ECO:0000259" key="1">
    <source>
        <dbReference type="Pfam" id="PF00462"/>
    </source>
</evidence>
<dbReference type="Pfam" id="PF00462">
    <property type="entry name" value="Glutaredoxin"/>
    <property type="match status" value="1"/>
</dbReference>